<dbReference type="OrthoDB" id="129384at2759"/>
<sequence length="213" mass="22770">MVEETAFSEEQERVVGNVVGAPNILAATAVRASNMLNDVSAAGVVSVLPMTSFSGVFRGSRVLVFRDKHKAAQNVEVAHPLWISWRRRDLGLSSDFVLDCVSVDGGLWQVDGELRSSDMSWLKTAEVVLAPCTAKIADRDGVHERGACGLDSVVLQESHVVRSIPDDRSLVSSAAMLQSLVLESTESEPVLLSLGQANVLSKSRPNSSARGAV</sequence>
<dbReference type="AlphaFoldDB" id="A0A2P4YU91"/>
<protein>
    <submittedName>
        <fullName evidence="1">Carbohydrate-binding protein</fullName>
    </submittedName>
</protein>
<gene>
    <name evidence="1" type="ORF">PHPALM_685</name>
</gene>
<dbReference type="EMBL" id="NCKW01000099">
    <property type="protein sequence ID" value="POM81358.1"/>
    <property type="molecule type" value="Genomic_DNA"/>
</dbReference>
<name>A0A2P4YU91_9STRA</name>
<organism evidence="1 2">
    <name type="scientific">Phytophthora palmivora</name>
    <dbReference type="NCBI Taxonomy" id="4796"/>
    <lineage>
        <taxon>Eukaryota</taxon>
        <taxon>Sar</taxon>
        <taxon>Stramenopiles</taxon>
        <taxon>Oomycota</taxon>
        <taxon>Peronosporomycetes</taxon>
        <taxon>Peronosporales</taxon>
        <taxon>Peronosporaceae</taxon>
        <taxon>Phytophthora</taxon>
    </lineage>
</organism>
<reference evidence="1 2" key="1">
    <citation type="journal article" date="2017" name="Genome Biol. Evol.">
        <title>Phytophthora megakarya and P. palmivora, closely related causal agents of cacao black pod rot, underwent increases in genome sizes and gene numbers by different mechanisms.</title>
        <authorList>
            <person name="Ali S.S."/>
            <person name="Shao J."/>
            <person name="Lary D.J."/>
            <person name="Kronmiller B."/>
            <person name="Shen D."/>
            <person name="Strem M.D."/>
            <person name="Amoako-Attah I."/>
            <person name="Akrofi A.Y."/>
            <person name="Begoude B.A."/>
            <person name="Ten Hoopen G.M."/>
            <person name="Coulibaly K."/>
            <person name="Kebe B.I."/>
            <person name="Melnick R.L."/>
            <person name="Guiltinan M.J."/>
            <person name="Tyler B.M."/>
            <person name="Meinhardt L.W."/>
            <person name="Bailey B.A."/>
        </authorList>
    </citation>
    <scope>NUCLEOTIDE SEQUENCE [LARGE SCALE GENOMIC DNA]</scope>
    <source>
        <strain evidence="2">sbr112.9</strain>
    </source>
</reference>
<proteinExistence type="predicted"/>
<comment type="caution">
    <text evidence="1">The sequence shown here is derived from an EMBL/GenBank/DDBJ whole genome shotgun (WGS) entry which is preliminary data.</text>
</comment>
<evidence type="ECO:0000313" key="2">
    <source>
        <dbReference type="Proteomes" id="UP000237271"/>
    </source>
</evidence>
<evidence type="ECO:0000313" key="1">
    <source>
        <dbReference type="EMBL" id="POM81358.1"/>
    </source>
</evidence>
<keyword evidence="2" id="KW-1185">Reference proteome</keyword>
<dbReference type="Proteomes" id="UP000237271">
    <property type="component" value="Unassembled WGS sequence"/>
</dbReference>
<accession>A0A2P4YU91</accession>